<sequence length="135" mass="16017">MKANNFFQTLDTTGREKMKVNEQIAQKYFRRYTNLQNDNDKINNLKLMNNEEQSTLFTSKPHQYGIKQKANSQIQQQHNINKVHRIPYIVQQQELPDVCDNNISTFISKRHKRHTRQWIVSGRIIVGNDFISVVE</sequence>
<proteinExistence type="predicted"/>
<dbReference type="AlphaFoldDB" id="A0AA86UT34"/>
<evidence type="ECO:0000313" key="2">
    <source>
        <dbReference type="EMBL" id="CAL6025017.1"/>
    </source>
</evidence>
<protein>
    <submittedName>
        <fullName evidence="2">Hypothetical_protein</fullName>
    </submittedName>
</protein>
<comment type="caution">
    <text evidence="1">The sequence shown here is derived from an EMBL/GenBank/DDBJ whole genome shotgun (WGS) entry which is preliminary data.</text>
</comment>
<organism evidence="1">
    <name type="scientific">Hexamita inflata</name>
    <dbReference type="NCBI Taxonomy" id="28002"/>
    <lineage>
        <taxon>Eukaryota</taxon>
        <taxon>Metamonada</taxon>
        <taxon>Diplomonadida</taxon>
        <taxon>Hexamitidae</taxon>
        <taxon>Hexamitinae</taxon>
        <taxon>Hexamita</taxon>
    </lineage>
</organism>
<dbReference type="EMBL" id="CAXDID020000097">
    <property type="protein sequence ID" value="CAL6025017.1"/>
    <property type="molecule type" value="Genomic_DNA"/>
</dbReference>
<dbReference type="Proteomes" id="UP001642409">
    <property type="component" value="Unassembled WGS sequence"/>
</dbReference>
<evidence type="ECO:0000313" key="3">
    <source>
        <dbReference type="Proteomes" id="UP001642409"/>
    </source>
</evidence>
<name>A0AA86UT34_9EUKA</name>
<accession>A0AA86UT34</accession>
<gene>
    <name evidence="2" type="ORF">HINF_LOCUS29896</name>
    <name evidence="1" type="ORF">HINF_LOCUS54569</name>
</gene>
<evidence type="ECO:0000313" key="1">
    <source>
        <dbReference type="EMBL" id="CAI9966924.1"/>
    </source>
</evidence>
<reference evidence="2 3" key="2">
    <citation type="submission" date="2024-07" db="EMBL/GenBank/DDBJ databases">
        <authorList>
            <person name="Akdeniz Z."/>
        </authorList>
    </citation>
    <scope>NUCLEOTIDE SEQUENCE [LARGE SCALE GENOMIC DNA]</scope>
</reference>
<dbReference type="EMBL" id="CATOUU010001010">
    <property type="protein sequence ID" value="CAI9966924.1"/>
    <property type="molecule type" value="Genomic_DNA"/>
</dbReference>
<keyword evidence="3" id="KW-1185">Reference proteome</keyword>
<reference evidence="1" key="1">
    <citation type="submission" date="2023-06" db="EMBL/GenBank/DDBJ databases">
        <authorList>
            <person name="Kurt Z."/>
        </authorList>
    </citation>
    <scope>NUCLEOTIDE SEQUENCE</scope>
</reference>